<evidence type="ECO:0000313" key="5">
    <source>
        <dbReference type="Proteomes" id="UP000087171"/>
    </source>
</evidence>
<dbReference type="Pfam" id="PF00076">
    <property type="entry name" value="RRM_1"/>
    <property type="match status" value="2"/>
</dbReference>
<feature type="domain" description="RRM" evidence="4">
    <location>
        <begin position="80"/>
        <end position="157"/>
    </location>
</feature>
<dbReference type="GO" id="GO:1901259">
    <property type="term" value="P:chloroplast rRNA processing"/>
    <property type="evidence" value="ECO:0007669"/>
    <property type="project" value="TreeGrafter"/>
</dbReference>
<organism evidence="5 6">
    <name type="scientific">Cicer arietinum</name>
    <name type="common">Chickpea</name>
    <name type="synonym">Garbanzo</name>
    <dbReference type="NCBI Taxonomy" id="3827"/>
    <lineage>
        <taxon>Eukaryota</taxon>
        <taxon>Viridiplantae</taxon>
        <taxon>Streptophyta</taxon>
        <taxon>Embryophyta</taxon>
        <taxon>Tracheophyta</taxon>
        <taxon>Spermatophyta</taxon>
        <taxon>Magnoliopsida</taxon>
        <taxon>eudicotyledons</taxon>
        <taxon>Gunneridae</taxon>
        <taxon>Pentapetalae</taxon>
        <taxon>rosids</taxon>
        <taxon>fabids</taxon>
        <taxon>Fabales</taxon>
        <taxon>Fabaceae</taxon>
        <taxon>Papilionoideae</taxon>
        <taxon>50 kb inversion clade</taxon>
        <taxon>NPAAA clade</taxon>
        <taxon>Hologalegina</taxon>
        <taxon>IRL clade</taxon>
        <taxon>Cicereae</taxon>
        <taxon>Cicer</taxon>
    </lineage>
</organism>
<dbReference type="OrthoDB" id="439808at2759"/>
<dbReference type="PANTHER" id="PTHR48025">
    <property type="entry name" value="OS02G0815200 PROTEIN"/>
    <property type="match status" value="1"/>
</dbReference>
<dbReference type="InterPro" id="IPR035979">
    <property type="entry name" value="RBD_domain_sf"/>
</dbReference>
<dbReference type="Gene3D" id="3.30.70.330">
    <property type="match status" value="2"/>
</dbReference>
<dbReference type="GeneID" id="101497362"/>
<evidence type="ECO:0000256" key="1">
    <source>
        <dbReference type="ARBA" id="ARBA00022884"/>
    </source>
</evidence>
<dbReference type="GO" id="GO:0009535">
    <property type="term" value="C:chloroplast thylakoid membrane"/>
    <property type="evidence" value="ECO:0007669"/>
    <property type="project" value="TreeGrafter"/>
</dbReference>
<feature type="region of interest" description="Disordered" evidence="3">
    <location>
        <begin position="255"/>
        <end position="278"/>
    </location>
</feature>
<gene>
    <name evidence="6" type="primary">LOC101497362</name>
</gene>
<accession>A0A1S2YZU0</accession>
<dbReference type="PANTHER" id="PTHR48025:SF6">
    <property type="entry name" value="RRM DOMAIN-CONTAINING PROTEIN"/>
    <property type="match status" value="1"/>
</dbReference>
<dbReference type="GO" id="GO:1990904">
    <property type="term" value="C:ribonucleoprotein complex"/>
    <property type="evidence" value="ECO:0007669"/>
    <property type="project" value="UniProtKB-KW"/>
</dbReference>
<proteinExistence type="predicted"/>
<dbReference type="InterPro" id="IPR012677">
    <property type="entry name" value="Nucleotide-bd_a/b_plait_sf"/>
</dbReference>
<evidence type="ECO:0000256" key="3">
    <source>
        <dbReference type="SAM" id="MobiDB-lite"/>
    </source>
</evidence>
<dbReference type="InterPro" id="IPR000504">
    <property type="entry name" value="RRM_dom"/>
</dbReference>
<name>A0A1S2YZU0_CICAR</name>
<dbReference type="SMART" id="SM00360">
    <property type="entry name" value="RRM"/>
    <property type="match status" value="2"/>
</dbReference>
<dbReference type="Proteomes" id="UP000087171">
    <property type="component" value="Chromosome Ca8"/>
</dbReference>
<protein>
    <submittedName>
        <fullName evidence="6">29 kDa ribonucleoprotein A, chloroplastic</fullName>
    </submittedName>
</protein>
<feature type="domain" description="RRM" evidence="4">
    <location>
        <begin position="177"/>
        <end position="256"/>
    </location>
</feature>
<dbReference type="GO" id="GO:0003729">
    <property type="term" value="F:mRNA binding"/>
    <property type="evidence" value="ECO:0007669"/>
    <property type="project" value="TreeGrafter"/>
</dbReference>
<dbReference type="PaxDb" id="3827-XP_004512519.1"/>
<keyword evidence="5" id="KW-1185">Reference proteome</keyword>
<reference evidence="5" key="1">
    <citation type="journal article" date="2013" name="Nat. Biotechnol.">
        <title>Draft genome sequence of chickpea (Cicer arietinum) provides a resource for trait improvement.</title>
        <authorList>
            <person name="Varshney R.K."/>
            <person name="Song C."/>
            <person name="Saxena R.K."/>
            <person name="Azam S."/>
            <person name="Yu S."/>
            <person name="Sharpe A.G."/>
            <person name="Cannon S."/>
            <person name="Baek J."/>
            <person name="Rosen B.D."/>
            <person name="Tar'an B."/>
            <person name="Millan T."/>
            <person name="Zhang X."/>
            <person name="Ramsay L.D."/>
            <person name="Iwata A."/>
            <person name="Wang Y."/>
            <person name="Nelson W."/>
            <person name="Farmer A.D."/>
            <person name="Gaur P.M."/>
            <person name="Soderlund C."/>
            <person name="Penmetsa R.V."/>
            <person name="Xu C."/>
            <person name="Bharti A.K."/>
            <person name="He W."/>
            <person name="Winter P."/>
            <person name="Zhao S."/>
            <person name="Hane J.K."/>
            <person name="Carrasquilla-Garcia N."/>
            <person name="Condie J.A."/>
            <person name="Upadhyaya H.D."/>
            <person name="Luo M.C."/>
            <person name="Thudi M."/>
            <person name="Gowda C.L."/>
            <person name="Singh N.P."/>
            <person name="Lichtenzveig J."/>
            <person name="Gali K.K."/>
            <person name="Rubio J."/>
            <person name="Nadarajan N."/>
            <person name="Dolezel J."/>
            <person name="Bansal K.C."/>
            <person name="Xu X."/>
            <person name="Edwards D."/>
            <person name="Zhang G."/>
            <person name="Kahl G."/>
            <person name="Gil J."/>
            <person name="Singh K.B."/>
            <person name="Datta S.K."/>
            <person name="Jackson S.A."/>
            <person name="Wang J."/>
            <person name="Cook D.R."/>
        </authorList>
    </citation>
    <scope>NUCLEOTIDE SEQUENCE [LARGE SCALE GENOMIC DNA]</scope>
    <source>
        <strain evidence="5">cv. CDC Frontier</strain>
    </source>
</reference>
<sequence>MATLKSPVTLFTPKPFSNTNYPFLAKSPFSVKLHSSLFSHNHKLQFSSSKTPIFCFALQDVAPSPIQEEITDTLNNVKKKKLCVFNLPWSLSVTDIKDLFAQCGTVIDVEIIKSKDGKGRGYAFVTMDSGEEAKAAVDKFDAYVISGRIIRVEFAKRFKKPPPPPSRPSPPPSEARYVIYASNLTWKARSTHLRDVFTENFKSPVSARVVFESPAGRSAGYGFVSYHTMEEAEAAISALEGKELMGRPLRVKISEKKVKEAGSVESEDQDDDAQQEES</sequence>
<dbReference type="CDD" id="cd00590">
    <property type="entry name" value="RRM_SF"/>
    <property type="match status" value="1"/>
</dbReference>
<dbReference type="PROSITE" id="PS50102">
    <property type="entry name" value="RRM"/>
    <property type="match status" value="2"/>
</dbReference>
<dbReference type="RefSeq" id="XP_004512519.1">
    <property type="nucleotide sequence ID" value="XM_004512462.3"/>
</dbReference>
<dbReference type="eggNOG" id="KOG0118">
    <property type="taxonomic scope" value="Eukaryota"/>
</dbReference>
<dbReference type="STRING" id="3827.A0A1S2YZU0"/>
<dbReference type="AlphaFoldDB" id="A0A1S2YZU0"/>
<reference evidence="6" key="2">
    <citation type="submission" date="2025-08" db="UniProtKB">
        <authorList>
            <consortium name="RefSeq"/>
        </authorList>
    </citation>
    <scope>IDENTIFICATION</scope>
    <source>
        <tissue evidence="6">Etiolated seedlings</tissue>
    </source>
</reference>
<evidence type="ECO:0000256" key="2">
    <source>
        <dbReference type="PROSITE-ProRule" id="PRU00176"/>
    </source>
</evidence>
<dbReference type="KEGG" id="cam:101497362"/>
<feature type="compositionally biased region" description="Acidic residues" evidence="3">
    <location>
        <begin position="265"/>
        <end position="278"/>
    </location>
</feature>
<keyword evidence="6" id="KW-0687">Ribonucleoprotein</keyword>
<evidence type="ECO:0000313" key="6">
    <source>
        <dbReference type="RefSeq" id="XP_004512519.1"/>
    </source>
</evidence>
<dbReference type="InterPro" id="IPR050502">
    <property type="entry name" value="Euk_RNA-bind_prot"/>
</dbReference>
<keyword evidence="1 2" id="KW-0694">RNA-binding</keyword>
<dbReference type="SUPFAM" id="SSF54928">
    <property type="entry name" value="RNA-binding domain, RBD"/>
    <property type="match status" value="2"/>
</dbReference>
<evidence type="ECO:0000259" key="4">
    <source>
        <dbReference type="PROSITE" id="PS50102"/>
    </source>
</evidence>